<evidence type="ECO:0000313" key="1">
    <source>
        <dbReference type="EMBL" id="VDH89982.1"/>
    </source>
</evidence>
<reference evidence="1" key="1">
    <citation type="submission" date="2018-11" db="EMBL/GenBank/DDBJ databases">
        <authorList>
            <person name="Alioto T."/>
            <person name="Alioto T."/>
        </authorList>
    </citation>
    <scope>NUCLEOTIDE SEQUENCE</scope>
</reference>
<keyword evidence="2" id="KW-1185">Reference proteome</keyword>
<name>A0A8B6BFA3_MYTGA</name>
<comment type="caution">
    <text evidence="1">The sequence shown here is derived from an EMBL/GenBank/DDBJ whole genome shotgun (WGS) entry which is preliminary data.</text>
</comment>
<sequence>MIKKDPNYPGYFYCFEQEVTREFIFQHYKAKGIERILTTCSLSCIVSYFRPLPDKADEPFVNIDSSIYQKVAIQIIRIIRKNLKTSVSDAISSVKTLCMSPLLQDENFLMELMIACDKLLRYRYSVFAQTETFNFGYDKIDSLEAFHFPSLLLYQSCRQLSMMYGENVKVVKTIFQKVSDSREANKDHVEISQTINKLVRFSMEELCKENNDVNAALEMLWKFIIDNGIDCQYNDFLKNALRNQCPQTVIWLRENVIEPNCLQMEKCFIDICLIPDVDKADWFLEHVRENRTEQNPFNLYGAFKEALHRNSESLMKVIWKWEERILEDYRHLYPDIDIENSKKKIANMVMDISLNEQNIRSHSEIFSWANDIFKPHSKYFEENMISDIKGHEREHVTSKITFT</sequence>
<evidence type="ECO:0000313" key="2">
    <source>
        <dbReference type="Proteomes" id="UP000596742"/>
    </source>
</evidence>
<accession>A0A8B6BFA3</accession>
<gene>
    <name evidence="1" type="ORF">MGAL_10B023862</name>
</gene>
<dbReference type="AlphaFoldDB" id="A0A8B6BFA3"/>
<organism evidence="1 2">
    <name type="scientific">Mytilus galloprovincialis</name>
    <name type="common">Mediterranean mussel</name>
    <dbReference type="NCBI Taxonomy" id="29158"/>
    <lineage>
        <taxon>Eukaryota</taxon>
        <taxon>Metazoa</taxon>
        <taxon>Spiralia</taxon>
        <taxon>Lophotrochozoa</taxon>
        <taxon>Mollusca</taxon>
        <taxon>Bivalvia</taxon>
        <taxon>Autobranchia</taxon>
        <taxon>Pteriomorphia</taxon>
        <taxon>Mytilida</taxon>
        <taxon>Mytiloidea</taxon>
        <taxon>Mytilidae</taxon>
        <taxon>Mytilinae</taxon>
        <taxon>Mytilus</taxon>
    </lineage>
</organism>
<proteinExistence type="predicted"/>
<dbReference type="EMBL" id="UYJE01000087">
    <property type="protein sequence ID" value="VDH89982.1"/>
    <property type="molecule type" value="Genomic_DNA"/>
</dbReference>
<dbReference type="Proteomes" id="UP000596742">
    <property type="component" value="Unassembled WGS sequence"/>
</dbReference>
<protein>
    <submittedName>
        <fullName evidence="1">Uncharacterized protein</fullName>
    </submittedName>
</protein>